<evidence type="ECO:0000313" key="2">
    <source>
        <dbReference type="EMBL" id="KAK3933431.1"/>
    </source>
</evidence>
<sequence>MEVRSMIAGATYSYDPVSKELVSYDTVSSVQHKVGYIQSRRLGRGMFWEASGDRNDSSSLIAASFTALGEIDATLNLLSYPNSRYSTIAAGMPGE</sequence>
<dbReference type="InterPro" id="IPR001223">
    <property type="entry name" value="Glyco_hydro18_cat"/>
</dbReference>
<dbReference type="Proteomes" id="UP001303473">
    <property type="component" value="Unassembled WGS sequence"/>
</dbReference>
<protein>
    <recommendedName>
        <fullName evidence="1">GH18 domain-containing protein</fullName>
    </recommendedName>
</protein>
<gene>
    <name evidence="2" type="ORF">QBC46DRAFT_275731</name>
</gene>
<proteinExistence type="predicted"/>
<name>A0AAN6MV65_9PEZI</name>
<dbReference type="SUPFAM" id="SSF51445">
    <property type="entry name" value="(Trans)glycosidases"/>
    <property type="match status" value="1"/>
</dbReference>
<dbReference type="AlphaFoldDB" id="A0AAN6MV65"/>
<feature type="domain" description="GH18" evidence="1">
    <location>
        <begin position="1"/>
        <end position="71"/>
    </location>
</feature>
<dbReference type="PROSITE" id="PS51910">
    <property type="entry name" value="GH18_2"/>
    <property type="match status" value="1"/>
</dbReference>
<dbReference type="InterPro" id="IPR017853">
    <property type="entry name" value="GH"/>
</dbReference>
<dbReference type="Gene3D" id="3.20.20.80">
    <property type="entry name" value="Glycosidases"/>
    <property type="match status" value="1"/>
</dbReference>
<evidence type="ECO:0000313" key="3">
    <source>
        <dbReference type="Proteomes" id="UP001303473"/>
    </source>
</evidence>
<keyword evidence="3" id="KW-1185">Reference proteome</keyword>
<organism evidence="2 3">
    <name type="scientific">Diplogelasinospora grovesii</name>
    <dbReference type="NCBI Taxonomy" id="303347"/>
    <lineage>
        <taxon>Eukaryota</taxon>
        <taxon>Fungi</taxon>
        <taxon>Dikarya</taxon>
        <taxon>Ascomycota</taxon>
        <taxon>Pezizomycotina</taxon>
        <taxon>Sordariomycetes</taxon>
        <taxon>Sordariomycetidae</taxon>
        <taxon>Sordariales</taxon>
        <taxon>Diplogelasinosporaceae</taxon>
        <taxon>Diplogelasinospora</taxon>
    </lineage>
</organism>
<comment type="caution">
    <text evidence="2">The sequence shown here is derived from an EMBL/GenBank/DDBJ whole genome shotgun (WGS) entry which is preliminary data.</text>
</comment>
<dbReference type="EMBL" id="MU854271">
    <property type="protein sequence ID" value="KAK3933431.1"/>
    <property type="molecule type" value="Genomic_DNA"/>
</dbReference>
<reference evidence="3" key="1">
    <citation type="journal article" date="2023" name="Mol. Phylogenet. Evol.">
        <title>Genome-scale phylogeny and comparative genomics of the fungal order Sordariales.</title>
        <authorList>
            <person name="Hensen N."/>
            <person name="Bonometti L."/>
            <person name="Westerberg I."/>
            <person name="Brannstrom I.O."/>
            <person name="Guillou S."/>
            <person name="Cros-Aarteil S."/>
            <person name="Calhoun S."/>
            <person name="Haridas S."/>
            <person name="Kuo A."/>
            <person name="Mondo S."/>
            <person name="Pangilinan J."/>
            <person name="Riley R."/>
            <person name="LaButti K."/>
            <person name="Andreopoulos B."/>
            <person name="Lipzen A."/>
            <person name="Chen C."/>
            <person name="Yan M."/>
            <person name="Daum C."/>
            <person name="Ng V."/>
            <person name="Clum A."/>
            <person name="Steindorff A."/>
            <person name="Ohm R.A."/>
            <person name="Martin F."/>
            <person name="Silar P."/>
            <person name="Natvig D.O."/>
            <person name="Lalanne C."/>
            <person name="Gautier V."/>
            <person name="Ament-Velasquez S.L."/>
            <person name="Kruys A."/>
            <person name="Hutchinson M.I."/>
            <person name="Powell A.J."/>
            <person name="Barry K."/>
            <person name="Miller A.N."/>
            <person name="Grigoriev I.V."/>
            <person name="Debuchy R."/>
            <person name="Gladieux P."/>
            <person name="Hiltunen Thoren M."/>
            <person name="Johannesson H."/>
        </authorList>
    </citation>
    <scope>NUCLEOTIDE SEQUENCE [LARGE SCALE GENOMIC DNA]</scope>
    <source>
        <strain evidence="3">CBS 340.73</strain>
    </source>
</reference>
<accession>A0AAN6MV65</accession>
<dbReference type="GO" id="GO:0005975">
    <property type="term" value="P:carbohydrate metabolic process"/>
    <property type="evidence" value="ECO:0007669"/>
    <property type="project" value="InterPro"/>
</dbReference>
<evidence type="ECO:0000259" key="1">
    <source>
        <dbReference type="PROSITE" id="PS51910"/>
    </source>
</evidence>